<name>A0A2P5FRC3_TREOI</name>
<dbReference type="OrthoDB" id="10531044at2759"/>
<proteinExistence type="predicted"/>
<gene>
    <name evidence="1" type="ORF">TorRG33x02_040770</name>
</gene>
<accession>A0A2P5FRC3</accession>
<comment type="caution">
    <text evidence="1">The sequence shown here is derived from an EMBL/GenBank/DDBJ whole genome shotgun (WGS) entry which is preliminary data.</text>
</comment>
<evidence type="ECO:0000313" key="1">
    <source>
        <dbReference type="EMBL" id="POO00299.1"/>
    </source>
</evidence>
<dbReference type="Proteomes" id="UP000237000">
    <property type="component" value="Unassembled WGS sequence"/>
</dbReference>
<reference evidence="2" key="1">
    <citation type="submission" date="2016-06" db="EMBL/GenBank/DDBJ databases">
        <title>Parallel loss of symbiosis genes in relatives of nitrogen-fixing non-legume Parasponia.</title>
        <authorList>
            <person name="Van Velzen R."/>
            <person name="Holmer R."/>
            <person name="Bu F."/>
            <person name="Rutten L."/>
            <person name="Van Zeijl A."/>
            <person name="Liu W."/>
            <person name="Santuari L."/>
            <person name="Cao Q."/>
            <person name="Sharma T."/>
            <person name="Shen D."/>
            <person name="Roswanjaya Y."/>
            <person name="Wardhani T."/>
            <person name="Kalhor M.S."/>
            <person name="Jansen J."/>
            <person name="Van den Hoogen J."/>
            <person name="Gungor B."/>
            <person name="Hartog M."/>
            <person name="Hontelez J."/>
            <person name="Verver J."/>
            <person name="Yang W.-C."/>
            <person name="Schijlen E."/>
            <person name="Repin R."/>
            <person name="Schilthuizen M."/>
            <person name="Schranz E."/>
            <person name="Heidstra R."/>
            <person name="Miyata K."/>
            <person name="Fedorova E."/>
            <person name="Kohlen W."/>
            <person name="Bisseling T."/>
            <person name="Smit S."/>
            <person name="Geurts R."/>
        </authorList>
    </citation>
    <scope>NUCLEOTIDE SEQUENCE [LARGE SCALE GENOMIC DNA]</scope>
    <source>
        <strain evidence="2">cv. RG33-2</strain>
    </source>
</reference>
<keyword evidence="2" id="KW-1185">Reference proteome</keyword>
<protein>
    <submittedName>
        <fullName evidence="1">Uncharacterized protein</fullName>
    </submittedName>
</protein>
<sequence>MAQSSMSLVAAEGRRQKRPLVRRWEWSCLRWEWERERELHLCSRESKPFHGRTPILQQASKFKVFTHGNFDTNKS</sequence>
<dbReference type="AlphaFoldDB" id="A0A2P5FRC3"/>
<organism evidence="1 2">
    <name type="scientific">Trema orientale</name>
    <name type="common">Charcoal tree</name>
    <name type="synonym">Celtis orientalis</name>
    <dbReference type="NCBI Taxonomy" id="63057"/>
    <lineage>
        <taxon>Eukaryota</taxon>
        <taxon>Viridiplantae</taxon>
        <taxon>Streptophyta</taxon>
        <taxon>Embryophyta</taxon>
        <taxon>Tracheophyta</taxon>
        <taxon>Spermatophyta</taxon>
        <taxon>Magnoliopsida</taxon>
        <taxon>eudicotyledons</taxon>
        <taxon>Gunneridae</taxon>
        <taxon>Pentapetalae</taxon>
        <taxon>rosids</taxon>
        <taxon>fabids</taxon>
        <taxon>Rosales</taxon>
        <taxon>Cannabaceae</taxon>
        <taxon>Trema</taxon>
    </lineage>
</organism>
<evidence type="ECO:0000313" key="2">
    <source>
        <dbReference type="Proteomes" id="UP000237000"/>
    </source>
</evidence>
<dbReference type="InParanoid" id="A0A2P5FRC3"/>
<dbReference type="EMBL" id="JXTC01000014">
    <property type="protein sequence ID" value="POO00299.1"/>
    <property type="molecule type" value="Genomic_DNA"/>
</dbReference>